<sequence>MSIRYERITRVSIVVRSLSERTLDEGTKEGTKCADFARASTQRRENHPNPMDTLWLVLVLALVTGRAQGSFMEQPLARISVHRALIELEDTASISASPDLLGAKGETAEYVTVKFRRAANAENTDWIGVFSPANFNASTCTEPDGVPSKDQFPKLCSAPVKYKYANFSSPNYVRSGEGSLSFRLINMRADYSFGLFKGDVSNPVLLAVSNTVSFTSPRAPSFMRLANGFEWNEITVTWTSDYGQDEAMPLVKWGLLDDKERTLTAAMTVTFSRDDMCGAPATTVGWRSPGYIHTGHLKELWPNKKYFYQVAHKLENGSYVWGRSSVFKSPPFPGQDSLQRVVIFGDMGKAERDGSNEYSMYQPGCLNTTDTLASDIDNYDIIILNGDMAYANGYASQWDQFLEQVEPLSSRVPFMVTSGNHERDWPFSGSFYGSSDSGGECGVPAQTLFNMPAVNRAKYWYQTDWGLFRFCIANTEEDWREGTEQWAFLEECFSSVNRQKQPWLIFIAHRVLGYSSGDFYAAEGSFSEPMGRDLQKLWQKYRVDLAFYGHVHNYERTCPIYENVCLSQEKHHYSGQFNATIHIVAGGGGAGLALFAPFNTSWSFVKDYDFGFTKLTSFNRSSLLLEYKRSSDGLVYDKFWITRHYKDVLGCDRRTTFCPLITLAT</sequence>
<keyword evidence="6" id="KW-0325">Glycoprotein</keyword>
<comment type="subunit">
    <text evidence="3">Homodimer.</text>
</comment>
<dbReference type="Gene3D" id="2.60.40.380">
    <property type="entry name" value="Purple acid phosphatase-like, N-terminal"/>
    <property type="match status" value="1"/>
</dbReference>
<dbReference type="PANTHER" id="PTHR45778">
    <property type="entry name" value="PURPLE ACID PHOSPHATASE-RELATED"/>
    <property type="match status" value="1"/>
</dbReference>
<evidence type="ECO:0000259" key="10">
    <source>
        <dbReference type="Pfam" id="PF16656"/>
    </source>
</evidence>
<evidence type="ECO:0000259" key="8">
    <source>
        <dbReference type="Pfam" id="PF00149"/>
    </source>
</evidence>
<feature type="domain" description="Purple acid phosphatase N-terminal" evidence="10">
    <location>
        <begin position="227"/>
        <end position="326"/>
    </location>
</feature>
<dbReference type="InterPro" id="IPR040974">
    <property type="entry name" value="Fn3_PAP"/>
</dbReference>
<evidence type="ECO:0000256" key="6">
    <source>
        <dbReference type="ARBA" id="ARBA00023180"/>
    </source>
</evidence>
<evidence type="ECO:0000259" key="9">
    <source>
        <dbReference type="Pfam" id="PF14008"/>
    </source>
</evidence>
<dbReference type="GO" id="GO:0005576">
    <property type="term" value="C:extracellular region"/>
    <property type="evidence" value="ECO:0007669"/>
    <property type="project" value="UniProtKB-SubCell"/>
</dbReference>
<keyword evidence="5" id="KW-0732">Signal</keyword>
<evidence type="ECO:0000256" key="3">
    <source>
        <dbReference type="ARBA" id="ARBA00011738"/>
    </source>
</evidence>
<evidence type="ECO:0000313" key="13">
    <source>
        <dbReference type="Proteomes" id="UP000077202"/>
    </source>
</evidence>
<dbReference type="PANTHER" id="PTHR45778:SF6">
    <property type="entry name" value="INACTIVE PURPLE ACID PHOSPHATASE 24-RELATED"/>
    <property type="match status" value="1"/>
</dbReference>
<reference evidence="12" key="1">
    <citation type="submission" date="2016-03" db="EMBL/GenBank/DDBJ databases">
        <title>Mechanisms controlling the formation of the plant cell surface in tip-growing cells are functionally conserved among land plants.</title>
        <authorList>
            <person name="Honkanen S."/>
            <person name="Jones V.A."/>
            <person name="Morieri G."/>
            <person name="Champion C."/>
            <person name="Hetherington A.J."/>
            <person name="Kelly S."/>
            <person name="Saint-Marcoux D."/>
            <person name="Proust H."/>
            <person name="Prescott H."/>
            <person name="Dolan L."/>
        </authorList>
    </citation>
    <scope>NUCLEOTIDE SEQUENCE [LARGE SCALE GENOMIC DNA]</scope>
    <source>
        <tissue evidence="12">Whole gametophyte</tissue>
    </source>
</reference>
<dbReference type="Gene3D" id="3.60.21.10">
    <property type="match status" value="1"/>
</dbReference>
<name>A0A176VHJ1_MARPO</name>
<comment type="subcellular location">
    <subcellularLocation>
        <location evidence="1">Secreted</location>
    </subcellularLocation>
</comment>
<dbReference type="SUPFAM" id="SSF56300">
    <property type="entry name" value="Metallo-dependent phosphatases"/>
    <property type="match status" value="1"/>
</dbReference>
<feature type="domain" description="Purple acid phosphatase Fn3-like" evidence="11">
    <location>
        <begin position="94"/>
        <end position="215"/>
    </location>
</feature>
<dbReference type="SUPFAM" id="SSF49363">
    <property type="entry name" value="Purple acid phosphatase, N-terminal domain"/>
    <property type="match status" value="1"/>
</dbReference>
<dbReference type="Pfam" id="PF00149">
    <property type="entry name" value="Metallophos"/>
    <property type="match status" value="1"/>
</dbReference>
<dbReference type="Pfam" id="PF16656">
    <property type="entry name" value="Pur_ac_phosph_N"/>
    <property type="match status" value="1"/>
</dbReference>
<comment type="caution">
    <text evidence="12">The sequence shown here is derived from an EMBL/GenBank/DDBJ whole genome shotgun (WGS) entry which is preliminary data.</text>
</comment>
<evidence type="ECO:0000259" key="11">
    <source>
        <dbReference type="Pfam" id="PF17808"/>
    </source>
</evidence>
<evidence type="ECO:0000256" key="4">
    <source>
        <dbReference type="ARBA" id="ARBA00022525"/>
    </source>
</evidence>
<evidence type="ECO:0000256" key="1">
    <source>
        <dbReference type="ARBA" id="ARBA00004613"/>
    </source>
</evidence>
<dbReference type="Proteomes" id="UP000077202">
    <property type="component" value="Unassembled WGS sequence"/>
</dbReference>
<feature type="domain" description="Calcineurin-like phosphoesterase" evidence="8">
    <location>
        <begin position="340"/>
        <end position="554"/>
    </location>
</feature>
<comment type="similarity">
    <text evidence="2 7">Belongs to the metallophosphoesterase superfamily. Purple acid phosphatase family.</text>
</comment>
<evidence type="ECO:0000313" key="12">
    <source>
        <dbReference type="EMBL" id="OAE19832.1"/>
    </source>
</evidence>
<dbReference type="Pfam" id="PF17808">
    <property type="entry name" value="fn3_PAP"/>
    <property type="match status" value="1"/>
</dbReference>
<evidence type="ECO:0000256" key="5">
    <source>
        <dbReference type="ARBA" id="ARBA00022729"/>
    </source>
</evidence>
<dbReference type="GO" id="GO:0046872">
    <property type="term" value="F:metal ion binding"/>
    <property type="evidence" value="ECO:0007669"/>
    <property type="project" value="InterPro"/>
</dbReference>
<dbReference type="EC" id="3.1.3.2" evidence="7"/>
<dbReference type="CDD" id="cd00839">
    <property type="entry name" value="MPP_PAPs"/>
    <property type="match status" value="1"/>
</dbReference>
<keyword evidence="7" id="KW-0378">Hydrolase</keyword>
<dbReference type="Pfam" id="PF14008">
    <property type="entry name" value="Metallophos_C"/>
    <property type="match status" value="1"/>
</dbReference>
<dbReference type="InterPro" id="IPR025733">
    <property type="entry name" value="PAPs_C"/>
</dbReference>
<dbReference type="InterPro" id="IPR029052">
    <property type="entry name" value="Metallo-depent_PP-like"/>
</dbReference>
<dbReference type="InterPro" id="IPR004843">
    <property type="entry name" value="Calcineurin-like_PHP"/>
</dbReference>
<dbReference type="AlphaFoldDB" id="A0A176VHJ1"/>
<evidence type="ECO:0000256" key="2">
    <source>
        <dbReference type="ARBA" id="ARBA00008723"/>
    </source>
</evidence>
<dbReference type="GO" id="GO:0003993">
    <property type="term" value="F:acid phosphatase activity"/>
    <property type="evidence" value="ECO:0007669"/>
    <property type="project" value="UniProtKB-EC"/>
</dbReference>
<keyword evidence="13" id="KW-1185">Reference proteome</keyword>
<keyword evidence="4" id="KW-0964">Secreted</keyword>
<dbReference type="InterPro" id="IPR041792">
    <property type="entry name" value="MPP_PAP"/>
</dbReference>
<feature type="domain" description="Purple acid phosphatase C-terminal" evidence="9">
    <location>
        <begin position="579"/>
        <end position="638"/>
    </location>
</feature>
<dbReference type="EMBL" id="LVLJ01003745">
    <property type="protein sequence ID" value="OAE19832.1"/>
    <property type="molecule type" value="Genomic_DNA"/>
</dbReference>
<comment type="catalytic activity">
    <reaction evidence="7">
        <text>a phosphate monoester + H2O = an alcohol + phosphate</text>
        <dbReference type="Rhea" id="RHEA:15017"/>
        <dbReference type="ChEBI" id="CHEBI:15377"/>
        <dbReference type="ChEBI" id="CHEBI:30879"/>
        <dbReference type="ChEBI" id="CHEBI:43474"/>
        <dbReference type="ChEBI" id="CHEBI:67140"/>
        <dbReference type="EC" id="3.1.3.2"/>
    </reaction>
</comment>
<organism evidence="12 13">
    <name type="scientific">Marchantia polymorpha subsp. ruderalis</name>
    <dbReference type="NCBI Taxonomy" id="1480154"/>
    <lineage>
        <taxon>Eukaryota</taxon>
        <taxon>Viridiplantae</taxon>
        <taxon>Streptophyta</taxon>
        <taxon>Embryophyta</taxon>
        <taxon>Marchantiophyta</taxon>
        <taxon>Marchantiopsida</taxon>
        <taxon>Marchantiidae</taxon>
        <taxon>Marchantiales</taxon>
        <taxon>Marchantiaceae</taxon>
        <taxon>Marchantia</taxon>
    </lineage>
</organism>
<protein>
    <recommendedName>
        <fullName evidence="7">Purple acid phosphatase</fullName>
        <ecNumber evidence="7">3.1.3.2</ecNumber>
    </recommendedName>
</protein>
<evidence type="ECO:0000256" key="7">
    <source>
        <dbReference type="RuleBase" id="RU361203"/>
    </source>
</evidence>
<gene>
    <name evidence="12" type="ORF">AXG93_291s1130</name>
</gene>
<accession>A0A176VHJ1</accession>
<dbReference type="InterPro" id="IPR015914">
    <property type="entry name" value="PAPs_N"/>
</dbReference>
<dbReference type="InterPro" id="IPR008963">
    <property type="entry name" value="Purple_acid_Pase-like_N"/>
</dbReference>
<proteinExistence type="inferred from homology"/>